<dbReference type="AlphaFoldDB" id="A0A8H7E7M4"/>
<dbReference type="Proteomes" id="UP000606974">
    <property type="component" value="Unassembled WGS sequence"/>
</dbReference>
<feature type="compositionally biased region" description="Low complexity" evidence="1">
    <location>
        <begin position="63"/>
        <end position="76"/>
    </location>
</feature>
<evidence type="ECO:0000313" key="4">
    <source>
        <dbReference type="Proteomes" id="UP000606974"/>
    </source>
</evidence>
<evidence type="ECO:0008006" key="5">
    <source>
        <dbReference type="Google" id="ProtNLM"/>
    </source>
</evidence>
<evidence type="ECO:0000313" key="3">
    <source>
        <dbReference type="EMBL" id="KAF7512277.1"/>
    </source>
</evidence>
<comment type="caution">
    <text evidence="3">The sequence shown here is derived from an EMBL/GenBank/DDBJ whole genome shotgun (WGS) entry which is preliminary data.</text>
</comment>
<feature type="chain" id="PRO_5034288685" description="Ig-like domain-containing protein" evidence="2">
    <location>
        <begin position="21"/>
        <end position="244"/>
    </location>
</feature>
<dbReference type="EMBL" id="JAACFV010000013">
    <property type="protein sequence ID" value="KAF7512277.1"/>
    <property type="molecule type" value="Genomic_DNA"/>
</dbReference>
<sequence>MKFSITKLALLGGTLPIVFSSPSPQNNAPSSQYCSRHPRRQECQTSSSPVISSTKVATIATSTAAVTTTPTTSSTPAPTPPADCSAGSMQITSFTWFNSSNNLDCPLAVDPEGLCFTGKPVQPAGYGPPDYVSFTVRNTFTSRSSSCIYQNPGSVPASGEPGRAGTTKCSTGDQTFIFSFTAGASNGMGGSATAGLSVTDRLTSCNGVPPQGDGTIALTCSIDGGRNSTCTQTEPSVFLPFIRA</sequence>
<evidence type="ECO:0000256" key="1">
    <source>
        <dbReference type="SAM" id="MobiDB-lite"/>
    </source>
</evidence>
<accession>A0A8H7E7M4</accession>
<reference evidence="3" key="1">
    <citation type="submission" date="2020-02" db="EMBL/GenBank/DDBJ databases">
        <authorList>
            <person name="Palmer J.M."/>
        </authorList>
    </citation>
    <scope>NUCLEOTIDE SEQUENCE</scope>
    <source>
        <strain evidence="3">EPUS1.4</strain>
        <tissue evidence="3">Thallus</tissue>
    </source>
</reference>
<keyword evidence="2" id="KW-0732">Signal</keyword>
<organism evidence="3 4">
    <name type="scientific">Endocarpon pusillum</name>
    <dbReference type="NCBI Taxonomy" id="364733"/>
    <lineage>
        <taxon>Eukaryota</taxon>
        <taxon>Fungi</taxon>
        <taxon>Dikarya</taxon>
        <taxon>Ascomycota</taxon>
        <taxon>Pezizomycotina</taxon>
        <taxon>Eurotiomycetes</taxon>
        <taxon>Chaetothyriomycetidae</taxon>
        <taxon>Verrucariales</taxon>
        <taxon>Verrucariaceae</taxon>
        <taxon>Endocarpon</taxon>
    </lineage>
</organism>
<protein>
    <recommendedName>
        <fullName evidence="5">Ig-like domain-containing protein</fullName>
    </recommendedName>
</protein>
<name>A0A8H7E7M4_9EURO</name>
<feature type="region of interest" description="Disordered" evidence="1">
    <location>
        <begin position="63"/>
        <end position="84"/>
    </location>
</feature>
<gene>
    <name evidence="3" type="ORF">GJ744_001845</name>
</gene>
<evidence type="ECO:0000256" key="2">
    <source>
        <dbReference type="SAM" id="SignalP"/>
    </source>
</evidence>
<keyword evidence="4" id="KW-1185">Reference proteome</keyword>
<dbReference type="OrthoDB" id="3556996at2759"/>
<proteinExistence type="predicted"/>
<feature type="signal peptide" evidence="2">
    <location>
        <begin position="1"/>
        <end position="20"/>
    </location>
</feature>